<dbReference type="InterPro" id="IPR036691">
    <property type="entry name" value="Endo/exonu/phosph_ase_sf"/>
</dbReference>
<evidence type="ECO:0000256" key="1">
    <source>
        <dbReference type="ARBA" id="ARBA00023002"/>
    </source>
</evidence>
<feature type="domain" description="Reverse transcriptase" evidence="3">
    <location>
        <begin position="642"/>
        <end position="932"/>
    </location>
</feature>
<dbReference type="SUPFAM" id="SSF55347">
    <property type="entry name" value="Glyceraldehyde-3-phosphate dehydrogenase-like, C-terminal domain"/>
    <property type="match status" value="1"/>
</dbReference>
<protein>
    <recommendedName>
        <fullName evidence="3">Reverse transcriptase domain-containing protein</fullName>
    </recommendedName>
</protein>
<dbReference type="InterPro" id="IPR000477">
    <property type="entry name" value="RT_dom"/>
</dbReference>
<dbReference type="GO" id="GO:0004753">
    <property type="term" value="F:saccharopine dehydrogenase activity"/>
    <property type="evidence" value="ECO:0007669"/>
    <property type="project" value="TreeGrafter"/>
</dbReference>
<evidence type="ECO:0000259" key="3">
    <source>
        <dbReference type="PROSITE" id="PS50878"/>
    </source>
</evidence>
<proteinExistence type="predicted"/>
<keyword evidence="1" id="KW-0560">Oxidoreductase</keyword>
<dbReference type="Pfam" id="PF00078">
    <property type="entry name" value="RVT_1"/>
    <property type="match status" value="1"/>
</dbReference>
<dbReference type="CDD" id="cd01650">
    <property type="entry name" value="RT_nLTR_like"/>
    <property type="match status" value="1"/>
</dbReference>
<dbReference type="SUPFAM" id="SSF56672">
    <property type="entry name" value="DNA/RNA polymerases"/>
    <property type="match status" value="1"/>
</dbReference>
<gene>
    <name evidence="4" type="ORF">FSB_LOCUS24743</name>
</gene>
<dbReference type="EMBL" id="OIVN01001711">
    <property type="protein sequence ID" value="SPC96861.1"/>
    <property type="molecule type" value="Genomic_DNA"/>
</dbReference>
<evidence type="ECO:0000256" key="2">
    <source>
        <dbReference type="SAM" id="MobiDB-lite"/>
    </source>
</evidence>
<dbReference type="Pfam" id="PF16653">
    <property type="entry name" value="Sacchrp_dh_C"/>
    <property type="match status" value="1"/>
</dbReference>
<dbReference type="PANTHER" id="PTHR11133">
    <property type="entry name" value="SACCHAROPINE DEHYDROGENASE"/>
    <property type="match status" value="1"/>
</dbReference>
<reference evidence="4" key="1">
    <citation type="submission" date="2018-02" db="EMBL/GenBank/DDBJ databases">
        <authorList>
            <person name="Cohen D.B."/>
            <person name="Kent A.D."/>
        </authorList>
    </citation>
    <scope>NUCLEOTIDE SEQUENCE</scope>
</reference>
<dbReference type="AlphaFoldDB" id="A0A2N9GC80"/>
<organism evidence="4">
    <name type="scientific">Fagus sylvatica</name>
    <name type="common">Beechnut</name>
    <dbReference type="NCBI Taxonomy" id="28930"/>
    <lineage>
        <taxon>Eukaryota</taxon>
        <taxon>Viridiplantae</taxon>
        <taxon>Streptophyta</taxon>
        <taxon>Embryophyta</taxon>
        <taxon>Tracheophyta</taxon>
        <taxon>Spermatophyta</taxon>
        <taxon>Magnoliopsida</taxon>
        <taxon>eudicotyledons</taxon>
        <taxon>Gunneridae</taxon>
        <taxon>Pentapetalae</taxon>
        <taxon>rosids</taxon>
        <taxon>fabids</taxon>
        <taxon>Fagales</taxon>
        <taxon>Fagaceae</taxon>
        <taxon>Fagus</taxon>
    </lineage>
</organism>
<name>A0A2N9GC80_FAGSY</name>
<dbReference type="PROSITE" id="PS50878">
    <property type="entry name" value="RT_POL"/>
    <property type="match status" value="1"/>
</dbReference>
<dbReference type="InterPro" id="IPR051168">
    <property type="entry name" value="AASS"/>
</dbReference>
<dbReference type="GO" id="GO:0005737">
    <property type="term" value="C:cytoplasm"/>
    <property type="evidence" value="ECO:0007669"/>
    <property type="project" value="TreeGrafter"/>
</dbReference>
<dbReference type="Gene3D" id="3.30.360.10">
    <property type="entry name" value="Dihydrodipicolinate Reductase, domain 2"/>
    <property type="match status" value="1"/>
</dbReference>
<accession>A0A2N9GC80</accession>
<dbReference type="SUPFAM" id="SSF56219">
    <property type="entry name" value="DNase I-like"/>
    <property type="match status" value="1"/>
</dbReference>
<dbReference type="GO" id="GO:0019878">
    <property type="term" value="P:lysine biosynthetic process via aminoadipic acid"/>
    <property type="evidence" value="ECO:0007669"/>
    <property type="project" value="TreeGrafter"/>
</dbReference>
<dbReference type="Gene3D" id="3.60.10.10">
    <property type="entry name" value="Endonuclease/exonuclease/phosphatase"/>
    <property type="match status" value="1"/>
</dbReference>
<evidence type="ECO:0000313" key="4">
    <source>
        <dbReference type="EMBL" id="SPC96861.1"/>
    </source>
</evidence>
<feature type="region of interest" description="Disordered" evidence="2">
    <location>
        <begin position="1"/>
        <end position="111"/>
    </location>
</feature>
<dbReference type="PANTHER" id="PTHR11133:SF22">
    <property type="entry name" value="ALPHA-AMINOADIPIC SEMIALDEHYDE SYNTHASE, MITOCHONDRIAL"/>
    <property type="match status" value="1"/>
</dbReference>
<dbReference type="InterPro" id="IPR032095">
    <property type="entry name" value="Sacchrp_dh-like_C"/>
</dbReference>
<dbReference type="Gene3D" id="1.10.1870.10">
    <property type="entry name" value="Domain 3, Saccharopine reductase"/>
    <property type="match status" value="1"/>
</dbReference>
<sequence>MWSSQSTMAELSELENGVSERAGVGTARLEAAPEVEPRKGSNGNNSNPKTVKEKRKSWEREDNSAKIARSKSQRGSQEGFNGHGVNERVAGPSELENGPHEPISDPTTTSISGVDLAHIDDKLGEASSGDGSIETEGYHRKETETQLVVGSELEPSLVLYSVAAAVSKVIRSNPVVESEPDKCKTSLISTVSVDLALEDTNMESRDDTMSLTVLESRQELIASTIASGLELVLRSDDNQFQLLDSPECAEVPPLLCVPLAIIEPLDQEVVAPGITLIKGNAHSKWVNRQYRALCKLVGFPIDSHEQECLELLRRIEETRAQTKGAVSSRKLISPASKGNRELKNLISSVNYDEGSVEELAAELESRCCVLTGNKAGQGGLEGWYFLGFLLLEIIDGFEWVGTGVYGPTRDDIRSDLWDELQDVRLQWLIPWCVFGDLNVVRFPSERRGCSRISPSMVEFSDFIESQNLVDLPLMGGSYMWCNRAAIPSMSRIDRILVSTEWEEQYPDARQQLDCELQLLDEKESDSSLSDEDHLRWEECKLELENVAHMEKMESSHRHYNYMERVEVDGIVYEEVLEVREKVVQFYESLYQEHEPWQPTINGLDFDVISPEERDILERKFETEEVLQVVKDLQGDKALGLDEVHTHYKFEKSLNASFIALIPKKQNASNIRDFCSISFIRSVYKLLAKVLANRLRVVLDSLILESQNAFVGGRKILDSVLIANECLDSRLKSHVPGVICKLDIEKPYDHVNWQCLLNLLERMGFGIRWRRWIEACISSVQFSIVINGSPEGFFTSSRGLRQGDPLSPLLFLLVMEVLSRMLKKVESEGLIKGFSAGSNGSNGLRISHLLYADDTILFCDADMSLVAIWASYKVTAVWNPILEKMERRLFGLAEAISFERGSIDTLKESASGGVGEWNVTFTRSFNDWEVEMVVEFFHVLSSVAVPNLVPDGLKWNCNKDDHMMAMKMINQAHVRKGRIRSFTSYCGGLPSPAAANNPLAYKFSWNPAGAIRAGLNPATYRSHGETLHIDGFGEIMGTLARIGFFNTEAHPILKGGKKPMFSTFLLELLNIKIEDVDGHLIAEKDITERIVTLGHCKEQGTAAKAAKTIIFLGFHEPREIPASCQSAFDVTCLRMEESLAYSGTEQVIFHIPKLNPQPVDFPDGLSENHGATLLEFGRTKNGKTITAMALTVVYSCRHWCSALTRKQDQDKRCLEAYRT</sequence>
<dbReference type="InterPro" id="IPR043502">
    <property type="entry name" value="DNA/RNA_pol_sf"/>
</dbReference>